<accession>A0A2I2FYF4</accession>
<keyword evidence="3" id="KW-1185">Reference proteome</keyword>
<sequence length="130" mass="14619">MGPPLLLLRTASLLLRSMKRKRTTEIPSPLVRPRILIPAVASILIHKPHLQLRSAYSVGTAQVNTIPRPVPPVRFNQATERDKKKSPPSLRKRLIRGRSLRTSPKTEYVDHFGWRAAVDLSGARGSLWCT</sequence>
<feature type="region of interest" description="Disordered" evidence="1">
    <location>
        <begin position="67"/>
        <end position="97"/>
    </location>
</feature>
<dbReference type="AlphaFoldDB" id="A0A2I2FYF4"/>
<protein>
    <submittedName>
        <fullName evidence="2">Uncharacterized protein</fullName>
    </submittedName>
</protein>
<name>A0A2I2FYF4_9EURO</name>
<dbReference type="EMBL" id="MSFO01000007">
    <property type="protein sequence ID" value="PLB45663.1"/>
    <property type="molecule type" value="Genomic_DNA"/>
</dbReference>
<dbReference type="GeneID" id="36550711"/>
<proteinExistence type="predicted"/>
<evidence type="ECO:0000313" key="3">
    <source>
        <dbReference type="Proteomes" id="UP000234275"/>
    </source>
</evidence>
<evidence type="ECO:0000256" key="1">
    <source>
        <dbReference type="SAM" id="MobiDB-lite"/>
    </source>
</evidence>
<feature type="compositionally biased region" description="Basic residues" evidence="1">
    <location>
        <begin position="86"/>
        <end position="97"/>
    </location>
</feature>
<dbReference type="RefSeq" id="XP_024700965.1">
    <property type="nucleotide sequence ID" value="XM_024843012.1"/>
</dbReference>
<organism evidence="2 3">
    <name type="scientific">Aspergillus steynii IBT 23096</name>
    <dbReference type="NCBI Taxonomy" id="1392250"/>
    <lineage>
        <taxon>Eukaryota</taxon>
        <taxon>Fungi</taxon>
        <taxon>Dikarya</taxon>
        <taxon>Ascomycota</taxon>
        <taxon>Pezizomycotina</taxon>
        <taxon>Eurotiomycetes</taxon>
        <taxon>Eurotiomycetidae</taxon>
        <taxon>Eurotiales</taxon>
        <taxon>Aspergillaceae</taxon>
        <taxon>Aspergillus</taxon>
        <taxon>Aspergillus subgen. Circumdati</taxon>
    </lineage>
</organism>
<evidence type="ECO:0000313" key="2">
    <source>
        <dbReference type="EMBL" id="PLB45663.1"/>
    </source>
</evidence>
<reference evidence="2 3" key="1">
    <citation type="submission" date="2016-12" db="EMBL/GenBank/DDBJ databases">
        <title>The genomes of Aspergillus section Nigri reveals drivers in fungal speciation.</title>
        <authorList>
            <consortium name="DOE Joint Genome Institute"/>
            <person name="Vesth T.C."/>
            <person name="Nybo J."/>
            <person name="Theobald S."/>
            <person name="Brandl J."/>
            <person name="Frisvad J.C."/>
            <person name="Nielsen K.F."/>
            <person name="Lyhne E.K."/>
            <person name="Kogle M.E."/>
            <person name="Kuo A."/>
            <person name="Riley R."/>
            <person name="Clum A."/>
            <person name="Nolan M."/>
            <person name="Lipzen A."/>
            <person name="Salamov A."/>
            <person name="Henrissat B."/>
            <person name="Wiebenga A."/>
            <person name="De Vries R.P."/>
            <person name="Grigoriev I.V."/>
            <person name="Mortensen U.H."/>
            <person name="Andersen M.R."/>
            <person name="Baker S.E."/>
        </authorList>
    </citation>
    <scope>NUCLEOTIDE SEQUENCE [LARGE SCALE GENOMIC DNA]</scope>
    <source>
        <strain evidence="2 3">IBT 23096</strain>
    </source>
</reference>
<dbReference type="VEuPathDB" id="FungiDB:P170DRAFT_248785"/>
<gene>
    <name evidence="2" type="ORF">P170DRAFT_248785</name>
</gene>
<comment type="caution">
    <text evidence="2">The sequence shown here is derived from an EMBL/GenBank/DDBJ whole genome shotgun (WGS) entry which is preliminary data.</text>
</comment>
<dbReference type="Proteomes" id="UP000234275">
    <property type="component" value="Unassembled WGS sequence"/>
</dbReference>